<dbReference type="AlphaFoldDB" id="M7TBS1"/>
<keyword evidence="2" id="KW-1185">Reference proteome</keyword>
<evidence type="ECO:0000313" key="1">
    <source>
        <dbReference type="EMBL" id="EMR64100.1"/>
    </source>
</evidence>
<name>M7TBS1_EUTLA</name>
<dbReference type="HOGENOM" id="CLU_1845102_0_0_1"/>
<organism evidence="1 2">
    <name type="scientific">Eutypa lata (strain UCR-EL1)</name>
    <name type="common">Grapevine dieback disease fungus</name>
    <name type="synonym">Eutypa armeniacae</name>
    <dbReference type="NCBI Taxonomy" id="1287681"/>
    <lineage>
        <taxon>Eukaryota</taxon>
        <taxon>Fungi</taxon>
        <taxon>Dikarya</taxon>
        <taxon>Ascomycota</taxon>
        <taxon>Pezizomycotina</taxon>
        <taxon>Sordariomycetes</taxon>
        <taxon>Xylariomycetidae</taxon>
        <taxon>Xylariales</taxon>
        <taxon>Diatrypaceae</taxon>
        <taxon>Eutypa</taxon>
    </lineage>
</organism>
<accession>M7TBS1</accession>
<dbReference type="EMBL" id="KB707120">
    <property type="protein sequence ID" value="EMR64100.1"/>
    <property type="molecule type" value="Genomic_DNA"/>
</dbReference>
<sequence length="139" mass="15480">MNACKESQRQAKEFYVGKRPIYHTDEKSYLRRVLRNEGPSLLEEAGIVHFNVLYNPFIYGPSCIASPGPRVRNQVGRRVYSEGSEVLTGMDMFKNAGAGFWLDISRAASTPEILKTFEKHGIAGLGKFCKKPNALAGPE</sequence>
<gene>
    <name evidence="1" type="ORF">UCREL1_8948</name>
</gene>
<dbReference type="KEGG" id="ela:UCREL1_8948"/>
<reference evidence="2" key="1">
    <citation type="journal article" date="2013" name="Genome Announc.">
        <title>Draft genome sequence of the grapevine dieback fungus Eutypa lata UCR-EL1.</title>
        <authorList>
            <person name="Blanco-Ulate B."/>
            <person name="Rolshausen P.E."/>
            <person name="Cantu D."/>
        </authorList>
    </citation>
    <scope>NUCLEOTIDE SEQUENCE [LARGE SCALE GENOMIC DNA]</scope>
    <source>
        <strain evidence="2">UCR-EL1</strain>
    </source>
</reference>
<evidence type="ECO:0000313" key="2">
    <source>
        <dbReference type="Proteomes" id="UP000012174"/>
    </source>
</evidence>
<protein>
    <submittedName>
        <fullName evidence="1">Uncharacterized protein</fullName>
    </submittedName>
</protein>
<proteinExistence type="predicted"/>
<dbReference type="Proteomes" id="UP000012174">
    <property type="component" value="Unassembled WGS sequence"/>
</dbReference>